<evidence type="ECO:0000313" key="2">
    <source>
        <dbReference type="EMBL" id="EYR65169.1"/>
    </source>
</evidence>
<dbReference type="OrthoDB" id="3579456at2"/>
<evidence type="ECO:0008006" key="4">
    <source>
        <dbReference type="Google" id="ProtNLM"/>
    </source>
</evidence>
<name>A0A021VVE9_9CELL</name>
<feature type="transmembrane region" description="Helical" evidence="1">
    <location>
        <begin position="143"/>
        <end position="164"/>
    </location>
</feature>
<organism evidence="2 3">
    <name type="scientific">Actinotalea ferrariae CF5-4</name>
    <dbReference type="NCBI Taxonomy" id="948458"/>
    <lineage>
        <taxon>Bacteria</taxon>
        <taxon>Bacillati</taxon>
        <taxon>Actinomycetota</taxon>
        <taxon>Actinomycetes</taxon>
        <taxon>Micrococcales</taxon>
        <taxon>Cellulomonadaceae</taxon>
        <taxon>Actinotalea</taxon>
    </lineage>
</organism>
<proteinExistence type="predicted"/>
<comment type="caution">
    <text evidence="2">The sequence shown here is derived from an EMBL/GenBank/DDBJ whole genome shotgun (WGS) entry which is preliminary data.</text>
</comment>
<gene>
    <name evidence="2" type="ORF">N866_10180</name>
</gene>
<feature type="transmembrane region" description="Helical" evidence="1">
    <location>
        <begin position="96"/>
        <end position="117"/>
    </location>
</feature>
<dbReference type="Proteomes" id="UP000019753">
    <property type="component" value="Unassembled WGS sequence"/>
</dbReference>
<feature type="transmembrane region" description="Helical" evidence="1">
    <location>
        <begin position="122"/>
        <end position="137"/>
    </location>
</feature>
<keyword evidence="1" id="KW-0472">Membrane</keyword>
<dbReference type="RefSeq" id="WP_052022202.1">
    <property type="nucleotide sequence ID" value="NZ_AXCW01000003.1"/>
</dbReference>
<dbReference type="EMBL" id="AXCW01000003">
    <property type="protein sequence ID" value="EYR65169.1"/>
    <property type="molecule type" value="Genomic_DNA"/>
</dbReference>
<evidence type="ECO:0000313" key="3">
    <source>
        <dbReference type="Proteomes" id="UP000019753"/>
    </source>
</evidence>
<protein>
    <recommendedName>
        <fullName evidence="4">FUSC family protein</fullName>
    </recommendedName>
</protein>
<dbReference type="AlphaFoldDB" id="A0A021VVE9"/>
<sequence length="272" mass="28479">MPPPSPPGRVPGHWALRLVHHPRVALAGKTALAALIAWLIARQVPDAAEYSFYAPFGAVATMHPAVSRSASESVRGLLAIVLGGALGLLGDDLLGPYGITLAILVGVGVLVGGLPWLGESRSYVPLAAVFVLLVGQGDEVSYAASYAGLFLLGGVVSIAVNAALPSLSLGPADDAVRALRTEVVAHLRFVAQHLDDDDCQASLAEHGPGRAGLRRRLSRAAAVVGEFDEAAAGNHRARRHPEVVARRSQEFRALERAVLLIDDLYGLSADRP</sequence>
<accession>A0A021VVE9</accession>
<evidence type="ECO:0000256" key="1">
    <source>
        <dbReference type="SAM" id="Phobius"/>
    </source>
</evidence>
<keyword evidence="3" id="KW-1185">Reference proteome</keyword>
<keyword evidence="1" id="KW-1133">Transmembrane helix</keyword>
<keyword evidence="1" id="KW-0812">Transmembrane</keyword>
<reference evidence="2 3" key="1">
    <citation type="submission" date="2014-01" db="EMBL/GenBank/DDBJ databases">
        <title>Actinotalea ferrariae CF5-4.</title>
        <authorList>
            <person name="Chen F."/>
            <person name="Li Y."/>
            <person name="Wang G."/>
        </authorList>
    </citation>
    <scope>NUCLEOTIDE SEQUENCE [LARGE SCALE GENOMIC DNA]</scope>
    <source>
        <strain evidence="2 3">CF5-4</strain>
    </source>
</reference>